<gene>
    <name evidence="1" type="ORF">PG991_006481</name>
</gene>
<dbReference type="EMBL" id="JAQQWI010000008">
    <property type="protein sequence ID" value="KAK8023242.1"/>
    <property type="molecule type" value="Genomic_DNA"/>
</dbReference>
<organism evidence="1 2">
    <name type="scientific">Apiospora marii</name>
    <dbReference type="NCBI Taxonomy" id="335849"/>
    <lineage>
        <taxon>Eukaryota</taxon>
        <taxon>Fungi</taxon>
        <taxon>Dikarya</taxon>
        <taxon>Ascomycota</taxon>
        <taxon>Pezizomycotina</taxon>
        <taxon>Sordariomycetes</taxon>
        <taxon>Xylariomycetidae</taxon>
        <taxon>Amphisphaeriales</taxon>
        <taxon>Apiosporaceae</taxon>
        <taxon>Apiospora</taxon>
    </lineage>
</organism>
<proteinExistence type="predicted"/>
<accession>A0ABR1S0I1</accession>
<comment type="caution">
    <text evidence="1">The sequence shown here is derived from an EMBL/GenBank/DDBJ whole genome shotgun (WGS) entry which is preliminary data.</text>
</comment>
<sequence>MDPLSINTKVYRFLQSLRHAEPGYAALCTELSARTGFLQSINRTFQDCRRHPFALAAIDEAVAGPYIQQERQQISRGLISHALFRCSQRTRAR</sequence>
<name>A0ABR1S0I1_9PEZI</name>
<evidence type="ECO:0000313" key="2">
    <source>
        <dbReference type="Proteomes" id="UP001396898"/>
    </source>
</evidence>
<dbReference type="Proteomes" id="UP001396898">
    <property type="component" value="Unassembled WGS sequence"/>
</dbReference>
<evidence type="ECO:0000313" key="1">
    <source>
        <dbReference type="EMBL" id="KAK8023242.1"/>
    </source>
</evidence>
<keyword evidence="2" id="KW-1185">Reference proteome</keyword>
<reference evidence="1 2" key="1">
    <citation type="submission" date="2023-01" db="EMBL/GenBank/DDBJ databases">
        <title>Analysis of 21 Apiospora genomes using comparative genomics revels a genus with tremendous synthesis potential of carbohydrate active enzymes and secondary metabolites.</title>
        <authorList>
            <person name="Sorensen T."/>
        </authorList>
    </citation>
    <scope>NUCLEOTIDE SEQUENCE [LARGE SCALE GENOMIC DNA]</scope>
    <source>
        <strain evidence="1 2">CBS 20057</strain>
    </source>
</reference>
<protein>
    <submittedName>
        <fullName evidence="1">Uncharacterized protein</fullName>
    </submittedName>
</protein>